<keyword evidence="2" id="KW-1185">Reference proteome</keyword>
<evidence type="ECO:0000313" key="1">
    <source>
        <dbReference type="EMBL" id="MBC6003620.1"/>
    </source>
</evidence>
<evidence type="ECO:0000313" key="2">
    <source>
        <dbReference type="Proteomes" id="UP000611796"/>
    </source>
</evidence>
<accession>A0ABR7K3V8</accession>
<dbReference type="InterPro" id="IPR053725">
    <property type="entry name" value="CRISPR_Cas5_sf"/>
</dbReference>
<dbReference type="NCBIfam" id="TIGR01874">
    <property type="entry name" value="cas_cas5a"/>
    <property type="match status" value="1"/>
</dbReference>
<gene>
    <name evidence="1" type="primary">cas5a</name>
    <name evidence="1" type="ORF">H8891_07385</name>
</gene>
<proteinExistence type="predicted"/>
<dbReference type="Gene3D" id="3.30.70.3120">
    <property type="match status" value="1"/>
</dbReference>
<reference evidence="1 2" key="1">
    <citation type="submission" date="2020-08" db="EMBL/GenBank/DDBJ databases">
        <authorList>
            <person name="Liu C."/>
            <person name="Sun Q."/>
        </authorList>
    </citation>
    <scope>NUCLEOTIDE SEQUENCE [LARGE SCALE GENOMIC DNA]</scope>
    <source>
        <strain evidence="1 2">NSJ-45</strain>
    </source>
</reference>
<dbReference type="EMBL" id="JACRWD010000001">
    <property type="protein sequence ID" value="MBC6003620.1"/>
    <property type="molecule type" value="Genomic_DNA"/>
</dbReference>
<dbReference type="RefSeq" id="WP_187005843.1">
    <property type="nucleotide sequence ID" value="NZ_JACRWD010000001.1"/>
</dbReference>
<dbReference type="InterPro" id="IPR010153">
    <property type="entry name" value="CRISPR-assoc_prot_Cas5a-typ"/>
</dbReference>
<comment type="caution">
    <text evidence="1">The sequence shown here is derived from an EMBL/GenBank/DDBJ whole genome shotgun (WGS) entry which is preliminary data.</text>
</comment>
<organism evidence="1 2">
    <name type="scientific">Paeniclostridium hominis</name>
    <dbReference type="NCBI Taxonomy" id="2764329"/>
    <lineage>
        <taxon>Bacteria</taxon>
        <taxon>Bacillati</taxon>
        <taxon>Bacillota</taxon>
        <taxon>Clostridia</taxon>
        <taxon>Peptostreptococcales</taxon>
        <taxon>Peptostreptococcaceae</taxon>
        <taxon>Paeniclostridium</taxon>
    </lineage>
</organism>
<name>A0ABR7K3V8_9FIRM</name>
<dbReference type="Proteomes" id="UP000611796">
    <property type="component" value="Unassembled WGS sequence"/>
</dbReference>
<sequence>MLKVTYTVPSVFSIKKFNDSHLAARSYEYPMLTTIRGAILGSVIERKGRLAAEKIFRKLKNIQIFIQYPNSFTIGQQKIKRMSNKGYEYKYSEESKGDWEGKYTVGIREYVYTDKIVFYIDESIDDIIEYLVNIDRIGDSESLVMLESIEKATEMENVLVEWNESIGYDTRLYELYDWETKLNKKGDKDSGMNFEDVYIFSEKKKAKYIKRLCYIKDKIAVSGILLDNNGA</sequence>
<protein>
    <submittedName>
        <fullName evidence="1">Type I-A CRISPR-associated protein Cas5</fullName>
    </submittedName>
</protein>